<keyword evidence="3" id="KW-1185">Reference proteome</keyword>
<dbReference type="OrthoDB" id="6420239at2759"/>
<proteinExistence type="predicted"/>
<organism evidence="2 3">
    <name type="scientific">Nephila pilipes</name>
    <name type="common">Giant wood spider</name>
    <name type="synonym">Nephila maculata</name>
    <dbReference type="NCBI Taxonomy" id="299642"/>
    <lineage>
        <taxon>Eukaryota</taxon>
        <taxon>Metazoa</taxon>
        <taxon>Ecdysozoa</taxon>
        <taxon>Arthropoda</taxon>
        <taxon>Chelicerata</taxon>
        <taxon>Arachnida</taxon>
        <taxon>Araneae</taxon>
        <taxon>Araneomorphae</taxon>
        <taxon>Entelegynae</taxon>
        <taxon>Araneoidea</taxon>
        <taxon>Nephilidae</taxon>
        <taxon>Nephila</taxon>
    </lineage>
</organism>
<comment type="caution">
    <text evidence="2">The sequence shown here is derived from an EMBL/GenBank/DDBJ whole genome shotgun (WGS) entry which is preliminary data.</text>
</comment>
<dbReference type="GO" id="GO:0005829">
    <property type="term" value="C:cytosol"/>
    <property type="evidence" value="ECO:0007669"/>
    <property type="project" value="TreeGrafter"/>
</dbReference>
<evidence type="ECO:0000313" key="2">
    <source>
        <dbReference type="EMBL" id="GFT79178.1"/>
    </source>
</evidence>
<dbReference type="InterPro" id="IPR011333">
    <property type="entry name" value="SKP1/BTB/POZ_sf"/>
</dbReference>
<dbReference type="SMART" id="SM00875">
    <property type="entry name" value="BACK"/>
    <property type="match status" value="1"/>
</dbReference>
<dbReference type="AlphaFoldDB" id="A0A8X6U152"/>
<dbReference type="InterPro" id="IPR011705">
    <property type="entry name" value="BACK"/>
</dbReference>
<dbReference type="PANTHER" id="PTHR45774:SF4">
    <property type="entry name" value="AXUNDEAD, ISOFORM F"/>
    <property type="match status" value="1"/>
</dbReference>
<feature type="domain" description="BTB" evidence="1">
    <location>
        <begin position="31"/>
        <end position="107"/>
    </location>
</feature>
<dbReference type="SMART" id="SM00225">
    <property type="entry name" value="BTB"/>
    <property type="match status" value="1"/>
</dbReference>
<dbReference type="PANTHER" id="PTHR45774">
    <property type="entry name" value="BTB/POZ DOMAIN-CONTAINING"/>
    <property type="match status" value="1"/>
</dbReference>
<dbReference type="Gene3D" id="3.30.710.10">
    <property type="entry name" value="Potassium Channel Kv1.1, Chain A"/>
    <property type="match status" value="1"/>
</dbReference>
<dbReference type="Pfam" id="PF00651">
    <property type="entry name" value="BTB"/>
    <property type="match status" value="1"/>
</dbReference>
<dbReference type="Gene3D" id="1.25.40.420">
    <property type="match status" value="1"/>
</dbReference>
<dbReference type="Pfam" id="PF07707">
    <property type="entry name" value="BACK"/>
    <property type="match status" value="1"/>
</dbReference>
<gene>
    <name evidence="2" type="ORF">NPIL_77651</name>
</gene>
<evidence type="ECO:0000259" key="1">
    <source>
        <dbReference type="PROSITE" id="PS50097"/>
    </source>
</evidence>
<dbReference type="Proteomes" id="UP000887013">
    <property type="component" value="Unassembled WGS sequence"/>
</dbReference>
<dbReference type="GO" id="GO:0022008">
    <property type="term" value="P:neurogenesis"/>
    <property type="evidence" value="ECO:0007669"/>
    <property type="project" value="TreeGrafter"/>
</dbReference>
<dbReference type="InterPro" id="IPR000210">
    <property type="entry name" value="BTB/POZ_dom"/>
</dbReference>
<evidence type="ECO:0000313" key="3">
    <source>
        <dbReference type="Proteomes" id="UP000887013"/>
    </source>
</evidence>
<name>A0A8X6U152_NEPPI</name>
<reference evidence="2" key="1">
    <citation type="submission" date="2020-08" db="EMBL/GenBank/DDBJ databases">
        <title>Multicomponent nature underlies the extraordinary mechanical properties of spider dragline silk.</title>
        <authorList>
            <person name="Kono N."/>
            <person name="Nakamura H."/>
            <person name="Mori M."/>
            <person name="Yoshida Y."/>
            <person name="Ohtoshi R."/>
            <person name="Malay A.D."/>
            <person name="Moran D.A.P."/>
            <person name="Tomita M."/>
            <person name="Numata K."/>
            <person name="Arakawa K."/>
        </authorList>
    </citation>
    <scope>NUCLEOTIDE SEQUENCE</scope>
</reference>
<sequence length="474" mass="54172">MPLVTFSGVLSSRSPDLSQRLRTLFTNQLYTDVKFVINCGVKPKPELHAHKAILAIGSQEFAKMFFGPVPQDPGRPSILEYEIKNIPYEAFKNVVEYLYTDDVYFEGNSLVLQTMLAARKFQVHPLVSRCESYFESSEIREEDVCNTLQLAIESKTESLKKRCSQFIQDNTRGIIRSNAFKTSSLSTVRFICKLPQLNLRSEEDLFRAVLEWIDLQPGAQTKKRELILPLLKHIHFMSIPPVKFSNLVQQCPDIFTAEEAMNILMYLSNPVQNATVKLPTWFNKGSNRCFSAPLVERLRDSQFHSSDKIVTIALRPFARGSLSSLTSVLELKCHEGQQHIKAIKLSFGEPVSQQSYIGHMVITASCNSSNFTFREHIKIQNSREIVVTFTRNLLVHSGQSISIRAEANEVRNYKFLQFDESNSFAEHNPFECSLGSIPKENRLFFISEVIYRNLPSRRRRPPPNFGGRGYGRRS</sequence>
<protein>
    <recommendedName>
        <fullName evidence="1">BTB domain-containing protein</fullName>
    </recommendedName>
</protein>
<accession>A0A8X6U152</accession>
<dbReference type="PROSITE" id="PS50097">
    <property type="entry name" value="BTB"/>
    <property type="match status" value="1"/>
</dbReference>
<dbReference type="EMBL" id="BMAW01022714">
    <property type="protein sequence ID" value="GFT79178.1"/>
    <property type="molecule type" value="Genomic_DNA"/>
</dbReference>
<dbReference type="SUPFAM" id="SSF54695">
    <property type="entry name" value="POZ domain"/>
    <property type="match status" value="1"/>
</dbReference>